<feature type="transmembrane region" description="Helical" evidence="1">
    <location>
        <begin position="40"/>
        <end position="60"/>
    </location>
</feature>
<sequence>MDTNKLLAYESRKANPTTIWLLFLFLGWSYGSLEKIGLQILYYITLGGFGFWALIRLFTLNGSIKSYNRRIAGQVGFDNQEMALLNLL</sequence>
<evidence type="ECO:0000313" key="3">
    <source>
        <dbReference type="Proteomes" id="UP000282985"/>
    </source>
</evidence>
<protein>
    <recommendedName>
        <fullName evidence="4">TM2 domain-containing protein</fullName>
    </recommendedName>
</protein>
<dbReference type="OrthoDB" id="9816361at2"/>
<dbReference type="RefSeq" id="WP_127345057.1">
    <property type="nucleotide sequence ID" value="NZ_RJJX01000046.1"/>
</dbReference>
<evidence type="ECO:0008006" key="4">
    <source>
        <dbReference type="Google" id="ProtNLM"/>
    </source>
</evidence>
<keyword evidence="3" id="KW-1185">Reference proteome</keyword>
<keyword evidence="1" id="KW-1133">Transmembrane helix</keyword>
<evidence type="ECO:0000256" key="1">
    <source>
        <dbReference type="SAM" id="Phobius"/>
    </source>
</evidence>
<proteinExistence type="predicted"/>
<name>A0A434AEM7_9BACT</name>
<gene>
    <name evidence="2" type="ORF">DLK05_16515</name>
</gene>
<keyword evidence="1" id="KW-0812">Transmembrane</keyword>
<dbReference type="AlphaFoldDB" id="A0A434AEM7"/>
<evidence type="ECO:0000313" key="2">
    <source>
        <dbReference type="EMBL" id="RUT72829.1"/>
    </source>
</evidence>
<keyword evidence="1" id="KW-0472">Membrane</keyword>
<reference evidence="2 3" key="1">
    <citation type="submission" date="2018-11" db="EMBL/GenBank/DDBJ databases">
        <title>Parancylomarina longa gen. nov., sp. nov., isolated from sediments of southern Okinawa.</title>
        <authorList>
            <person name="Fu T."/>
        </authorList>
    </citation>
    <scope>NUCLEOTIDE SEQUENCE [LARGE SCALE GENOMIC DNA]</scope>
    <source>
        <strain evidence="2 3">T3-2 S1-C</strain>
    </source>
</reference>
<comment type="caution">
    <text evidence="2">The sequence shown here is derived from an EMBL/GenBank/DDBJ whole genome shotgun (WGS) entry which is preliminary data.</text>
</comment>
<organism evidence="2 3">
    <name type="scientific">Ancylomarina longa</name>
    <dbReference type="NCBI Taxonomy" id="2487017"/>
    <lineage>
        <taxon>Bacteria</taxon>
        <taxon>Pseudomonadati</taxon>
        <taxon>Bacteroidota</taxon>
        <taxon>Bacteroidia</taxon>
        <taxon>Marinilabiliales</taxon>
        <taxon>Marinifilaceae</taxon>
        <taxon>Ancylomarina</taxon>
    </lineage>
</organism>
<dbReference type="Proteomes" id="UP000282985">
    <property type="component" value="Unassembled WGS sequence"/>
</dbReference>
<accession>A0A434AEM7</accession>
<dbReference type="EMBL" id="RJJX01000046">
    <property type="protein sequence ID" value="RUT72829.1"/>
    <property type="molecule type" value="Genomic_DNA"/>
</dbReference>